<dbReference type="GO" id="GO:0016985">
    <property type="term" value="F:mannan endo-1,4-beta-mannosidase activity"/>
    <property type="evidence" value="ECO:0007669"/>
    <property type="project" value="UniProtKB-EC"/>
</dbReference>
<evidence type="ECO:0000313" key="8">
    <source>
        <dbReference type="EMBL" id="KAK1299956.1"/>
    </source>
</evidence>
<keyword evidence="6" id="KW-0732">Signal</keyword>
<evidence type="ECO:0000259" key="7">
    <source>
        <dbReference type="Pfam" id="PF26410"/>
    </source>
</evidence>
<evidence type="ECO:0000256" key="1">
    <source>
        <dbReference type="ARBA" id="ARBA00001678"/>
    </source>
</evidence>
<keyword evidence="4" id="KW-0378">Hydrolase</keyword>
<dbReference type="Proteomes" id="UP001180020">
    <property type="component" value="Unassembled WGS sequence"/>
</dbReference>
<proteinExistence type="inferred from homology"/>
<dbReference type="InterPro" id="IPR017853">
    <property type="entry name" value="GH"/>
</dbReference>
<dbReference type="Pfam" id="PF26410">
    <property type="entry name" value="GH5_mannosidase"/>
    <property type="match status" value="1"/>
</dbReference>
<evidence type="ECO:0000256" key="5">
    <source>
        <dbReference type="ARBA" id="ARBA00023295"/>
    </source>
</evidence>
<evidence type="ECO:0000256" key="6">
    <source>
        <dbReference type="SAM" id="SignalP"/>
    </source>
</evidence>
<comment type="similarity">
    <text evidence="2">Belongs to the glycosyl hydrolase 5 (cellulase A) family.</text>
</comment>
<dbReference type="InterPro" id="IPR045053">
    <property type="entry name" value="MAN-like"/>
</dbReference>
<feature type="chain" id="PRO_5043664615" description="mannan endo-1,4-beta-mannosidase" evidence="6">
    <location>
        <begin position="16"/>
        <end position="436"/>
    </location>
</feature>
<sequence length="436" mass="49155">MVTLVLSLVAVLGEGDPFVTTRNTQFVLRGSPFLFNGFNSYWMMNLASDPSQRYKVSDVLREASAMGLTVCRTWAFFDGGNQALQISPGVYNERIFQALDFVISEAKKYNIRLILSLVNNFKEFGGRPQYVQWAKNAGASVKADDDFYTNPTVKDYYKNHVKKVLTRYNTITRTIYKDDATIMAWELINEPRCVADYSGKTIHAWAQEMATYTKSVDNKHLLEVGMEGFYGDSTPEKKQFNPGYQVGTDFISSNLIKEVDFATIHAYPDIWLSGKNDQTQMAFVQQWMSSHFTDTSHVLKKPLVFTEFGKSKKDPGYNVNVRDAYLNVIYREIYNYARTGGTVGGGLVWQVMAEGMESYHDGYEIVLTQDTSTSGLISRQSHVMTSLGQMLGKPLQEEASSIDGAVEEKNVSSDVVVAAAWRGNHRRLRGHQIYGV</sequence>
<evidence type="ECO:0000256" key="3">
    <source>
        <dbReference type="ARBA" id="ARBA00012706"/>
    </source>
</evidence>
<dbReference type="InterPro" id="IPR001547">
    <property type="entry name" value="Glyco_hydro_5"/>
</dbReference>
<dbReference type="PANTHER" id="PTHR31451:SF59">
    <property type="entry name" value="MANNAN ENDO-1,4-BETA-MANNOSIDASE"/>
    <property type="match status" value="1"/>
</dbReference>
<accession>A0AAV9DGC5</accession>
<evidence type="ECO:0000256" key="2">
    <source>
        <dbReference type="ARBA" id="ARBA00005641"/>
    </source>
</evidence>
<dbReference type="PANTHER" id="PTHR31451">
    <property type="match status" value="1"/>
</dbReference>
<evidence type="ECO:0000313" key="9">
    <source>
        <dbReference type="Proteomes" id="UP001180020"/>
    </source>
</evidence>
<dbReference type="EMBL" id="JAUJYO010000013">
    <property type="protein sequence ID" value="KAK1299956.1"/>
    <property type="molecule type" value="Genomic_DNA"/>
</dbReference>
<keyword evidence="9" id="KW-1185">Reference proteome</keyword>
<reference evidence="8" key="2">
    <citation type="submission" date="2023-06" db="EMBL/GenBank/DDBJ databases">
        <authorList>
            <person name="Ma L."/>
            <person name="Liu K.-W."/>
            <person name="Li Z."/>
            <person name="Hsiao Y.-Y."/>
            <person name="Qi Y."/>
            <person name="Fu T."/>
            <person name="Tang G."/>
            <person name="Zhang D."/>
            <person name="Sun W.-H."/>
            <person name="Liu D.-K."/>
            <person name="Li Y."/>
            <person name="Chen G.-Z."/>
            <person name="Liu X.-D."/>
            <person name="Liao X.-Y."/>
            <person name="Jiang Y.-T."/>
            <person name="Yu X."/>
            <person name="Hao Y."/>
            <person name="Huang J."/>
            <person name="Zhao X.-W."/>
            <person name="Ke S."/>
            <person name="Chen Y.-Y."/>
            <person name="Wu W.-L."/>
            <person name="Hsu J.-L."/>
            <person name="Lin Y.-F."/>
            <person name="Huang M.-D."/>
            <person name="Li C.-Y."/>
            <person name="Huang L."/>
            <person name="Wang Z.-W."/>
            <person name="Zhao X."/>
            <person name="Zhong W.-Y."/>
            <person name="Peng D.-H."/>
            <person name="Ahmad S."/>
            <person name="Lan S."/>
            <person name="Zhang J.-S."/>
            <person name="Tsai W.-C."/>
            <person name="Van De Peer Y."/>
            <person name="Liu Z.-J."/>
        </authorList>
    </citation>
    <scope>NUCLEOTIDE SEQUENCE</scope>
    <source>
        <strain evidence="8">CP</strain>
        <tissue evidence="8">Leaves</tissue>
    </source>
</reference>
<name>A0AAV9DGC5_ACOCL</name>
<evidence type="ECO:0000256" key="4">
    <source>
        <dbReference type="ARBA" id="ARBA00022801"/>
    </source>
</evidence>
<dbReference type="FunFam" id="3.20.20.80:FF:000012">
    <property type="entry name" value="Mannan endo-1,4-beta-mannosidase 6"/>
    <property type="match status" value="1"/>
</dbReference>
<comment type="caution">
    <text evidence="8">The sequence shown here is derived from an EMBL/GenBank/DDBJ whole genome shotgun (WGS) entry which is preliminary data.</text>
</comment>
<reference evidence="8" key="1">
    <citation type="journal article" date="2023" name="Nat. Commun.">
        <title>Diploid and tetraploid genomes of Acorus and the evolution of monocots.</title>
        <authorList>
            <person name="Ma L."/>
            <person name="Liu K.W."/>
            <person name="Li Z."/>
            <person name="Hsiao Y.Y."/>
            <person name="Qi Y."/>
            <person name="Fu T."/>
            <person name="Tang G.D."/>
            <person name="Zhang D."/>
            <person name="Sun W.H."/>
            <person name="Liu D.K."/>
            <person name="Li Y."/>
            <person name="Chen G.Z."/>
            <person name="Liu X.D."/>
            <person name="Liao X.Y."/>
            <person name="Jiang Y.T."/>
            <person name="Yu X."/>
            <person name="Hao Y."/>
            <person name="Huang J."/>
            <person name="Zhao X.W."/>
            <person name="Ke S."/>
            <person name="Chen Y.Y."/>
            <person name="Wu W.L."/>
            <person name="Hsu J.L."/>
            <person name="Lin Y.F."/>
            <person name="Huang M.D."/>
            <person name="Li C.Y."/>
            <person name="Huang L."/>
            <person name="Wang Z.W."/>
            <person name="Zhao X."/>
            <person name="Zhong W.Y."/>
            <person name="Peng D.H."/>
            <person name="Ahmad S."/>
            <person name="Lan S."/>
            <person name="Zhang J.S."/>
            <person name="Tsai W.C."/>
            <person name="Van de Peer Y."/>
            <person name="Liu Z.J."/>
        </authorList>
    </citation>
    <scope>NUCLEOTIDE SEQUENCE</scope>
    <source>
        <strain evidence="8">CP</strain>
    </source>
</reference>
<dbReference type="AlphaFoldDB" id="A0AAV9DGC5"/>
<gene>
    <name evidence="8" type="primary">MAN2</name>
    <name evidence="8" type="ORF">QJS10_CPB13g01140</name>
</gene>
<dbReference type="SUPFAM" id="SSF51445">
    <property type="entry name" value="(Trans)glycosidases"/>
    <property type="match status" value="1"/>
</dbReference>
<feature type="signal peptide" evidence="6">
    <location>
        <begin position="1"/>
        <end position="15"/>
    </location>
</feature>
<organism evidence="8 9">
    <name type="scientific">Acorus calamus</name>
    <name type="common">Sweet flag</name>
    <dbReference type="NCBI Taxonomy" id="4465"/>
    <lineage>
        <taxon>Eukaryota</taxon>
        <taxon>Viridiplantae</taxon>
        <taxon>Streptophyta</taxon>
        <taxon>Embryophyta</taxon>
        <taxon>Tracheophyta</taxon>
        <taxon>Spermatophyta</taxon>
        <taxon>Magnoliopsida</taxon>
        <taxon>Liliopsida</taxon>
        <taxon>Acoraceae</taxon>
        <taxon>Acorus</taxon>
    </lineage>
</organism>
<dbReference type="Gene3D" id="3.20.20.80">
    <property type="entry name" value="Glycosidases"/>
    <property type="match status" value="1"/>
</dbReference>
<dbReference type="EC" id="3.2.1.78" evidence="3"/>
<comment type="catalytic activity">
    <reaction evidence="1">
        <text>Random hydrolysis of (1-&gt;4)-beta-D-mannosidic linkages in mannans, galactomannans and glucomannans.</text>
        <dbReference type="EC" id="3.2.1.78"/>
    </reaction>
</comment>
<feature type="domain" description="Glycoside hydrolase family 5" evidence="7">
    <location>
        <begin position="18"/>
        <end position="350"/>
    </location>
</feature>
<dbReference type="GO" id="GO:0000272">
    <property type="term" value="P:polysaccharide catabolic process"/>
    <property type="evidence" value="ECO:0007669"/>
    <property type="project" value="InterPro"/>
</dbReference>
<protein>
    <recommendedName>
        <fullName evidence="3">mannan endo-1,4-beta-mannosidase</fullName>
        <ecNumber evidence="3">3.2.1.78</ecNumber>
    </recommendedName>
</protein>
<keyword evidence="5" id="KW-0326">Glycosidase</keyword>